<dbReference type="InterPro" id="IPR050491">
    <property type="entry name" value="AmpC-like"/>
</dbReference>
<dbReference type="AlphaFoldDB" id="A0A2U8GVS7"/>
<keyword evidence="3" id="KW-1185">Reference proteome</keyword>
<accession>A0A2U8GVS7</accession>
<dbReference type="GO" id="GO:0016787">
    <property type="term" value="F:hydrolase activity"/>
    <property type="evidence" value="ECO:0007669"/>
    <property type="project" value="UniProtKB-KW"/>
</dbReference>
<dbReference type="InterPro" id="IPR012338">
    <property type="entry name" value="Beta-lactam/transpept-like"/>
</dbReference>
<dbReference type="KEGG" id="acom:CEW83_16020"/>
<evidence type="ECO:0000259" key="1">
    <source>
        <dbReference type="Pfam" id="PF00144"/>
    </source>
</evidence>
<dbReference type="Proteomes" id="UP000244930">
    <property type="component" value="Chromosome"/>
</dbReference>
<dbReference type="InterPro" id="IPR001466">
    <property type="entry name" value="Beta-lactam-related"/>
</dbReference>
<protein>
    <submittedName>
        <fullName evidence="2">Serine hydrolase</fullName>
    </submittedName>
</protein>
<name>A0A2U8GVS7_9RHOO</name>
<dbReference type="PANTHER" id="PTHR46825:SF9">
    <property type="entry name" value="BETA-LACTAMASE-RELATED DOMAIN-CONTAINING PROTEIN"/>
    <property type="match status" value="1"/>
</dbReference>
<sequence length="599" mass="64702">MSASGPAPGFRPFLRHLALSACVLVLGACATAPQRPPDLQRGDFRYAIERARWLIEQEMADNRVTGLSVALVDDQRVVWSEGFGYEDAEREIAATPDTPYRLGSIAKVLTATAAMQLAEEGRIDIDRPLRDALPAFSVRSRFDNAAPITPRNIMHHHSGLPANHLSGMLTTSAPAPFTSLVDAVRNEYVAYPPEFIFGYSNLAVSLLGAAIEHTAGIPFGEHLQQRLLNPLGMVNTRFESKPALKVYNRHEEIDALALRDLPSGGLVSNVDDMSRFMRWVFADGRAGGQQLLGADSLAEMLRPQNAHVQLDMGFRVGLGWLLSGIEIRNAGTVASHGGTLLDSHSMMVVLPEHKLGIIVASNSATSQGVVKTVATEALKLALEAKAGIVQPEPVPASSADVALPPEQLARYSAWYDSMVGLVRVRPGDDALDASVMGHTLQLKPRPAGQFGLRYKLFGMIPVQVSAFDGIRVSMKKVADRDVLVGHFGDDTMLVGERLKPAPVPQRLLDYVGEYRIVGQKLGIMPDRLALRLEDGLLVGECSFSELPGFVLRIGLNPISDTELLVSGLGTGKGETILATSAGKEKVLLFSGLELHKITN</sequence>
<keyword evidence="2" id="KW-0378">Hydrolase</keyword>
<dbReference type="Gene3D" id="3.40.710.10">
    <property type="entry name" value="DD-peptidase/beta-lactamase superfamily"/>
    <property type="match status" value="1"/>
</dbReference>
<proteinExistence type="predicted"/>
<dbReference type="Pfam" id="PF00144">
    <property type="entry name" value="Beta-lactamase"/>
    <property type="match status" value="1"/>
</dbReference>
<organism evidence="2 3">
    <name type="scientific">Parazoarcus communis</name>
    <dbReference type="NCBI Taxonomy" id="41977"/>
    <lineage>
        <taxon>Bacteria</taxon>
        <taxon>Pseudomonadati</taxon>
        <taxon>Pseudomonadota</taxon>
        <taxon>Betaproteobacteria</taxon>
        <taxon>Rhodocyclales</taxon>
        <taxon>Zoogloeaceae</taxon>
        <taxon>Parazoarcus</taxon>
    </lineage>
</organism>
<dbReference type="PANTHER" id="PTHR46825">
    <property type="entry name" value="D-ALANYL-D-ALANINE-CARBOXYPEPTIDASE/ENDOPEPTIDASE AMPH"/>
    <property type="match status" value="1"/>
</dbReference>
<reference evidence="2 3" key="1">
    <citation type="submission" date="2017-06" db="EMBL/GenBank/DDBJ databases">
        <title>Azoarcus.</title>
        <authorList>
            <person name="Woo J.-H."/>
            <person name="Kim H.-S."/>
        </authorList>
    </citation>
    <scope>NUCLEOTIDE SEQUENCE [LARGE SCALE GENOMIC DNA]</scope>
    <source>
        <strain evidence="2 3">TSPY31</strain>
    </source>
</reference>
<dbReference type="RefSeq" id="WP_108950234.1">
    <property type="nucleotide sequence ID" value="NZ_CP022187.1"/>
</dbReference>
<dbReference type="EMBL" id="CP022187">
    <property type="protein sequence ID" value="AWI76535.1"/>
    <property type="molecule type" value="Genomic_DNA"/>
</dbReference>
<feature type="domain" description="Beta-lactamase-related" evidence="1">
    <location>
        <begin position="54"/>
        <end position="372"/>
    </location>
</feature>
<gene>
    <name evidence="2" type="ORF">CEW83_16020</name>
</gene>
<dbReference type="SUPFAM" id="SSF56601">
    <property type="entry name" value="beta-lactamase/transpeptidase-like"/>
    <property type="match status" value="1"/>
</dbReference>
<evidence type="ECO:0000313" key="2">
    <source>
        <dbReference type="EMBL" id="AWI76535.1"/>
    </source>
</evidence>
<evidence type="ECO:0000313" key="3">
    <source>
        <dbReference type="Proteomes" id="UP000244930"/>
    </source>
</evidence>